<protein>
    <submittedName>
        <fullName evidence="6">TetR family transcriptional regulator</fullName>
    </submittedName>
</protein>
<dbReference type="SUPFAM" id="SSF48498">
    <property type="entry name" value="Tetracyclin repressor-like, C-terminal domain"/>
    <property type="match status" value="1"/>
</dbReference>
<dbReference type="Proteomes" id="UP000077603">
    <property type="component" value="Chromosome"/>
</dbReference>
<name>A0A172Y3F7_9CAUL</name>
<dbReference type="AlphaFoldDB" id="A0A172Y3F7"/>
<dbReference type="Gene3D" id="1.10.10.60">
    <property type="entry name" value="Homeodomain-like"/>
    <property type="match status" value="1"/>
</dbReference>
<evidence type="ECO:0000256" key="1">
    <source>
        <dbReference type="ARBA" id="ARBA00023015"/>
    </source>
</evidence>
<keyword evidence="7" id="KW-1185">Reference proteome</keyword>
<keyword evidence="1" id="KW-0805">Transcription regulation</keyword>
<gene>
    <name evidence="6" type="ORF">DA69_02615</name>
</gene>
<evidence type="ECO:0000256" key="2">
    <source>
        <dbReference type="ARBA" id="ARBA00023125"/>
    </source>
</evidence>
<keyword evidence="3" id="KW-0804">Transcription</keyword>
<dbReference type="InterPro" id="IPR009057">
    <property type="entry name" value="Homeodomain-like_sf"/>
</dbReference>
<evidence type="ECO:0000313" key="6">
    <source>
        <dbReference type="EMBL" id="ANF53740.1"/>
    </source>
</evidence>
<evidence type="ECO:0000256" key="3">
    <source>
        <dbReference type="ARBA" id="ARBA00023163"/>
    </source>
</evidence>
<feature type="DNA-binding region" description="H-T-H motif" evidence="4">
    <location>
        <begin position="40"/>
        <end position="59"/>
    </location>
</feature>
<dbReference type="SUPFAM" id="SSF46689">
    <property type="entry name" value="Homeodomain-like"/>
    <property type="match status" value="1"/>
</dbReference>
<dbReference type="STRING" id="588932.DA69_02615"/>
<evidence type="ECO:0000313" key="7">
    <source>
        <dbReference type="Proteomes" id="UP000077603"/>
    </source>
</evidence>
<dbReference type="Pfam" id="PF19352">
    <property type="entry name" value="TetR_C_38"/>
    <property type="match status" value="1"/>
</dbReference>
<keyword evidence="2 4" id="KW-0238">DNA-binding</keyword>
<dbReference type="GO" id="GO:0003677">
    <property type="term" value="F:DNA binding"/>
    <property type="evidence" value="ECO:0007669"/>
    <property type="project" value="UniProtKB-UniRule"/>
</dbReference>
<accession>A0A172Y3F7</accession>
<evidence type="ECO:0000256" key="4">
    <source>
        <dbReference type="PROSITE-ProRule" id="PRU00335"/>
    </source>
</evidence>
<dbReference type="OrthoDB" id="4265761at2"/>
<feature type="domain" description="HTH tetR-type" evidence="5">
    <location>
        <begin position="17"/>
        <end position="77"/>
    </location>
</feature>
<sequence length="208" mass="23084">MSETTNKLGHRIRTRGARTRRALLDALRALLNTKHLGEIRAADVAMAAGVSAPTFYTYFASVEEGLQLLCEEAGEDFQRLAAHIHADWSGDRAFEAARAYVLEVLNLWNDHGPVLRVEQMLADMGEPAFAESRIRRLRRLHLALERRIAQAHANGLHPQGLNPRLASYETANLVESVAAGFDLMRRADTPEAIIETTAHVVVKLTTGR</sequence>
<reference evidence="6 7" key="1">
    <citation type="journal article" date="2014" name="Genome Announc.">
        <title>Genome Sequence of a Promising Hydrogen-Producing Facultative Anaerobic Bacterium, Brevundimonas naejangsanensis Strain B1.</title>
        <authorList>
            <person name="Su H."/>
            <person name="Zhang T."/>
            <person name="Bao M."/>
            <person name="Jiang Y."/>
            <person name="Wang Y."/>
            <person name="Tan T."/>
        </authorList>
    </citation>
    <scope>NUCLEOTIDE SEQUENCE [LARGE SCALE GENOMIC DNA]</scope>
    <source>
        <strain evidence="6 7">B1</strain>
    </source>
</reference>
<evidence type="ECO:0000259" key="5">
    <source>
        <dbReference type="PROSITE" id="PS50977"/>
    </source>
</evidence>
<dbReference type="Pfam" id="PF00440">
    <property type="entry name" value="TetR_N"/>
    <property type="match status" value="1"/>
</dbReference>
<dbReference type="eggNOG" id="COG1309">
    <property type="taxonomic scope" value="Bacteria"/>
</dbReference>
<dbReference type="PROSITE" id="PS50977">
    <property type="entry name" value="HTH_TETR_2"/>
    <property type="match status" value="1"/>
</dbReference>
<dbReference type="InterPro" id="IPR036271">
    <property type="entry name" value="Tet_transcr_reg_TetR-rel_C_sf"/>
</dbReference>
<dbReference type="KEGG" id="bne:DA69_02615"/>
<proteinExistence type="predicted"/>
<organism evidence="6 7">
    <name type="scientific">Brevundimonas naejangsanensis</name>
    <dbReference type="NCBI Taxonomy" id="588932"/>
    <lineage>
        <taxon>Bacteria</taxon>
        <taxon>Pseudomonadati</taxon>
        <taxon>Pseudomonadota</taxon>
        <taxon>Alphaproteobacteria</taxon>
        <taxon>Caulobacterales</taxon>
        <taxon>Caulobacteraceae</taxon>
        <taxon>Brevundimonas</taxon>
    </lineage>
</organism>
<dbReference type="Gene3D" id="1.10.357.10">
    <property type="entry name" value="Tetracycline Repressor, domain 2"/>
    <property type="match status" value="1"/>
</dbReference>
<dbReference type="RefSeq" id="WP_025977597.1">
    <property type="nucleotide sequence ID" value="NZ_CP015614.1"/>
</dbReference>
<dbReference type="InterPro" id="IPR001647">
    <property type="entry name" value="HTH_TetR"/>
</dbReference>
<dbReference type="EMBL" id="CP015614">
    <property type="protein sequence ID" value="ANF53740.1"/>
    <property type="molecule type" value="Genomic_DNA"/>
</dbReference>
<dbReference type="InterPro" id="IPR011075">
    <property type="entry name" value="TetR_C"/>
</dbReference>